<keyword evidence="2" id="KW-1185">Reference proteome</keyword>
<reference evidence="1 2" key="1">
    <citation type="journal article" date="2021" name="ISME J.">
        <title>Genomic evolution of the class Acidithiobacillia: deep-branching Proteobacteria living in extreme acidic conditions.</title>
        <authorList>
            <person name="Moya-Beltran A."/>
            <person name="Beard S."/>
            <person name="Rojas-Villalobos C."/>
            <person name="Issotta F."/>
            <person name="Gallardo Y."/>
            <person name="Ulloa R."/>
            <person name="Giaveno A."/>
            <person name="Degli Esposti M."/>
            <person name="Johnson D.B."/>
            <person name="Quatrini R."/>
        </authorList>
    </citation>
    <scope>NUCLEOTIDE SEQUENCE [LARGE SCALE GENOMIC DNA]</scope>
    <source>
        <strain evidence="1 2">CF3</strain>
    </source>
</reference>
<evidence type="ECO:0000313" key="1">
    <source>
        <dbReference type="EMBL" id="XRP74219.1"/>
    </source>
</evidence>
<accession>A0ACD5IL57</accession>
<dbReference type="EMBL" id="CP130946">
    <property type="protein sequence ID" value="XRP74219.1"/>
    <property type="molecule type" value="Genomic_DNA"/>
</dbReference>
<gene>
    <name evidence="1" type="ORF">HF292_006130</name>
</gene>
<organism evidence="1 2">
    <name type="scientific">Acidithiobacillus ferruginosus</name>
    <dbReference type="NCBI Taxonomy" id="3063951"/>
    <lineage>
        <taxon>Bacteria</taxon>
        <taxon>Pseudomonadati</taxon>
        <taxon>Pseudomonadota</taxon>
        <taxon>Acidithiobacillia</taxon>
        <taxon>Acidithiobacillales</taxon>
        <taxon>Acidithiobacillaceae</taxon>
        <taxon>Acidithiobacillus</taxon>
    </lineage>
</organism>
<name>A0ACD5IL57_9PROT</name>
<protein>
    <submittedName>
        <fullName evidence="1">Uncharacterized protein</fullName>
    </submittedName>
</protein>
<evidence type="ECO:0000313" key="2">
    <source>
        <dbReference type="Proteomes" id="UP001196097"/>
    </source>
</evidence>
<dbReference type="Proteomes" id="UP001196097">
    <property type="component" value="Chromosome"/>
</dbReference>
<proteinExistence type="predicted"/>
<sequence>MMAQDRILLYHETSRLIMMEMAMTTAVREKFSSQAAPEVLAALRQIAESQGRQFQTVLDEALRDYIDRQQKERPRRHAMTSFASSLDEFDSLYRELAK</sequence>